<evidence type="ECO:0000259" key="8">
    <source>
        <dbReference type="PROSITE" id="PS50112"/>
    </source>
</evidence>
<dbReference type="InterPro" id="IPR013655">
    <property type="entry name" value="PAS_fold_3"/>
</dbReference>
<dbReference type="STRING" id="1075417.SAMN05421823_11610"/>
<proteinExistence type="predicted"/>
<dbReference type="InterPro" id="IPR000700">
    <property type="entry name" value="PAS-assoc_C"/>
</dbReference>
<dbReference type="CDD" id="cd00082">
    <property type="entry name" value="HisKA"/>
    <property type="match status" value="1"/>
</dbReference>
<dbReference type="InterPro" id="IPR005467">
    <property type="entry name" value="His_kinase_dom"/>
</dbReference>
<dbReference type="EC" id="2.7.13.3" evidence="2"/>
<feature type="transmembrane region" description="Helical" evidence="6">
    <location>
        <begin position="42"/>
        <end position="59"/>
    </location>
</feature>
<dbReference type="InterPro" id="IPR001610">
    <property type="entry name" value="PAC"/>
</dbReference>
<dbReference type="NCBIfam" id="TIGR00229">
    <property type="entry name" value="sensory_box"/>
    <property type="match status" value="1"/>
</dbReference>
<keyword evidence="6" id="KW-0812">Transmembrane</keyword>
<evidence type="ECO:0000256" key="3">
    <source>
        <dbReference type="ARBA" id="ARBA00022553"/>
    </source>
</evidence>
<comment type="catalytic activity">
    <reaction evidence="1">
        <text>ATP + protein L-histidine = ADP + protein N-phospho-L-histidine.</text>
        <dbReference type="EC" id="2.7.13.3"/>
    </reaction>
</comment>
<keyword evidence="5" id="KW-0418">Kinase</keyword>
<keyword evidence="11" id="KW-1185">Reference proteome</keyword>
<dbReference type="RefSeq" id="WP_089688216.1">
    <property type="nucleotide sequence ID" value="NZ_FNFO01000016.1"/>
</dbReference>
<keyword evidence="4" id="KW-0808">Transferase</keyword>
<gene>
    <name evidence="10" type="ORF">SAMN05421823_11610</name>
</gene>
<dbReference type="SUPFAM" id="SSF47384">
    <property type="entry name" value="Homodimeric domain of signal transducing histidine kinase"/>
    <property type="match status" value="1"/>
</dbReference>
<dbReference type="SMART" id="SM00388">
    <property type="entry name" value="HisKA"/>
    <property type="match status" value="1"/>
</dbReference>
<evidence type="ECO:0000256" key="5">
    <source>
        <dbReference type="ARBA" id="ARBA00022777"/>
    </source>
</evidence>
<feature type="domain" description="Histidine kinase" evidence="7">
    <location>
        <begin position="377"/>
        <end position="591"/>
    </location>
</feature>
<dbReference type="InterPro" id="IPR003661">
    <property type="entry name" value="HisK_dim/P_dom"/>
</dbReference>
<dbReference type="PRINTS" id="PR00344">
    <property type="entry name" value="BCTRLSENSOR"/>
</dbReference>
<sequence length="607" mass="67821">MSIGTSSGKWGRRVGSVLVLVAGVGALLTIGLALGWFRTTGAWVVGGLGVVLVWSIWQWQGAVLRHRRAEQALQALQAEPGAANAVHSNIAGQGPELRLEESRQLLQAILDFSPTIIFVKDVEGRYLMVNRGYSEFYGLTEDAIRGKNDTELYSEAVSQMLRAHDQHVLETGTRQSYLERVPFHGEVRDYISVKFPLYDARGQAIAVCGIATDISEQIKNERLLREKEQKIQLAAEGAGLALWEWDLTTHTLQADSRLFELLHQPTETTTLNRTATLALIHPDERAGLRQALTGYLDQPTTPAAPFRLELRLLTGTREWKWVLVQGVLRTPETDGQPRRLIGIVQDVDAQKKYEQSLEQQNQKILDTNRELESFSYTVSHDLRAPLRSIDGFVRILRQEYTDVFDAEGRRMLSVIEDSVQHMNRLIEALLNYSRLGRLEIRRTTLPTAPIFEEVFQEVNATYGGSAQLRLPDALPAVFADRNLLRIVIWNLVSNALKFSAKKSRPLVEVEATSDEHYHTFIIKDNGVGFDMKDVEKLFQVFQRLHVAHQFEGTGIGLATVARIVKRHGGQVAAVAVPGQGASFTFTLPVHQPVASTWEPGSAVAMDV</sequence>
<dbReference type="SUPFAM" id="SSF55785">
    <property type="entry name" value="PYP-like sensor domain (PAS domain)"/>
    <property type="match status" value="2"/>
</dbReference>
<dbReference type="PROSITE" id="PS50112">
    <property type="entry name" value="PAS"/>
    <property type="match status" value="1"/>
</dbReference>
<dbReference type="InterPro" id="IPR036890">
    <property type="entry name" value="HATPase_C_sf"/>
</dbReference>
<dbReference type="InterPro" id="IPR013656">
    <property type="entry name" value="PAS_4"/>
</dbReference>
<accession>A0A1G9UAM8</accession>
<evidence type="ECO:0000256" key="2">
    <source>
        <dbReference type="ARBA" id="ARBA00012438"/>
    </source>
</evidence>
<dbReference type="Pfam" id="PF02518">
    <property type="entry name" value="HATPase_c"/>
    <property type="match status" value="1"/>
</dbReference>
<dbReference type="InterPro" id="IPR052162">
    <property type="entry name" value="Sensor_kinase/Photoreceptor"/>
</dbReference>
<dbReference type="PROSITE" id="PS50113">
    <property type="entry name" value="PAC"/>
    <property type="match status" value="1"/>
</dbReference>
<dbReference type="AlphaFoldDB" id="A0A1G9UAM8"/>
<dbReference type="Gene3D" id="3.30.450.20">
    <property type="entry name" value="PAS domain"/>
    <property type="match status" value="2"/>
</dbReference>
<dbReference type="InterPro" id="IPR004358">
    <property type="entry name" value="Sig_transdc_His_kin-like_C"/>
</dbReference>
<feature type="transmembrane region" description="Helical" evidence="6">
    <location>
        <begin position="17"/>
        <end position="36"/>
    </location>
</feature>
<keyword evidence="3" id="KW-0597">Phosphoprotein</keyword>
<dbReference type="CDD" id="cd00130">
    <property type="entry name" value="PAS"/>
    <property type="match status" value="2"/>
</dbReference>
<evidence type="ECO:0000256" key="1">
    <source>
        <dbReference type="ARBA" id="ARBA00000085"/>
    </source>
</evidence>
<dbReference type="Gene3D" id="1.10.287.130">
    <property type="match status" value="1"/>
</dbReference>
<protein>
    <recommendedName>
        <fullName evidence="2">histidine kinase</fullName>
        <ecNumber evidence="2">2.7.13.3</ecNumber>
    </recommendedName>
</protein>
<dbReference type="Gene3D" id="3.30.565.10">
    <property type="entry name" value="Histidine kinase-like ATPase, C-terminal domain"/>
    <property type="match status" value="1"/>
</dbReference>
<feature type="domain" description="PAS" evidence="8">
    <location>
        <begin position="102"/>
        <end position="172"/>
    </location>
</feature>
<dbReference type="InterPro" id="IPR036097">
    <property type="entry name" value="HisK_dim/P_sf"/>
</dbReference>
<name>A0A1G9UAM8_9BACT</name>
<dbReference type="SMART" id="SM00091">
    <property type="entry name" value="PAS"/>
    <property type="match status" value="2"/>
</dbReference>
<organism evidence="10 11">
    <name type="scientific">Catalinimonas alkaloidigena</name>
    <dbReference type="NCBI Taxonomy" id="1075417"/>
    <lineage>
        <taxon>Bacteria</taxon>
        <taxon>Pseudomonadati</taxon>
        <taxon>Bacteroidota</taxon>
        <taxon>Cytophagia</taxon>
        <taxon>Cytophagales</taxon>
        <taxon>Catalimonadaceae</taxon>
        <taxon>Catalinimonas</taxon>
    </lineage>
</organism>
<dbReference type="PANTHER" id="PTHR43304">
    <property type="entry name" value="PHYTOCHROME-LIKE PROTEIN CPH1"/>
    <property type="match status" value="1"/>
</dbReference>
<evidence type="ECO:0000256" key="4">
    <source>
        <dbReference type="ARBA" id="ARBA00022679"/>
    </source>
</evidence>
<dbReference type="FunFam" id="3.30.565.10:FF:000006">
    <property type="entry name" value="Sensor histidine kinase WalK"/>
    <property type="match status" value="1"/>
</dbReference>
<dbReference type="OrthoDB" id="9124519at2"/>
<evidence type="ECO:0000256" key="6">
    <source>
        <dbReference type="SAM" id="Phobius"/>
    </source>
</evidence>
<dbReference type="SMART" id="SM00086">
    <property type="entry name" value="PAC"/>
    <property type="match status" value="2"/>
</dbReference>
<keyword evidence="6" id="KW-1133">Transmembrane helix</keyword>
<dbReference type="InterPro" id="IPR003594">
    <property type="entry name" value="HATPase_dom"/>
</dbReference>
<dbReference type="Pfam" id="PF08448">
    <property type="entry name" value="PAS_4"/>
    <property type="match status" value="1"/>
</dbReference>
<dbReference type="Proteomes" id="UP000198510">
    <property type="component" value="Unassembled WGS sequence"/>
</dbReference>
<keyword evidence="6" id="KW-0472">Membrane</keyword>
<evidence type="ECO:0000313" key="10">
    <source>
        <dbReference type="EMBL" id="SDM57020.1"/>
    </source>
</evidence>
<dbReference type="SUPFAM" id="SSF55874">
    <property type="entry name" value="ATPase domain of HSP90 chaperone/DNA topoisomerase II/histidine kinase"/>
    <property type="match status" value="1"/>
</dbReference>
<dbReference type="EMBL" id="FNFO01000016">
    <property type="protein sequence ID" value="SDM57020.1"/>
    <property type="molecule type" value="Genomic_DNA"/>
</dbReference>
<dbReference type="PANTHER" id="PTHR43304:SF1">
    <property type="entry name" value="PAC DOMAIN-CONTAINING PROTEIN"/>
    <property type="match status" value="1"/>
</dbReference>
<dbReference type="InterPro" id="IPR000014">
    <property type="entry name" value="PAS"/>
</dbReference>
<dbReference type="GO" id="GO:0000155">
    <property type="term" value="F:phosphorelay sensor kinase activity"/>
    <property type="evidence" value="ECO:0007669"/>
    <property type="project" value="InterPro"/>
</dbReference>
<evidence type="ECO:0000259" key="7">
    <source>
        <dbReference type="PROSITE" id="PS50109"/>
    </source>
</evidence>
<feature type="domain" description="PAC" evidence="9">
    <location>
        <begin position="306"/>
        <end position="359"/>
    </location>
</feature>
<evidence type="ECO:0000259" key="9">
    <source>
        <dbReference type="PROSITE" id="PS50113"/>
    </source>
</evidence>
<reference evidence="10 11" key="1">
    <citation type="submission" date="2016-10" db="EMBL/GenBank/DDBJ databases">
        <authorList>
            <person name="de Groot N.N."/>
        </authorList>
    </citation>
    <scope>NUCLEOTIDE SEQUENCE [LARGE SCALE GENOMIC DNA]</scope>
    <source>
        <strain evidence="10 11">DSM 25186</strain>
    </source>
</reference>
<dbReference type="PROSITE" id="PS50109">
    <property type="entry name" value="HIS_KIN"/>
    <property type="match status" value="1"/>
</dbReference>
<dbReference type="SMART" id="SM00387">
    <property type="entry name" value="HATPase_c"/>
    <property type="match status" value="1"/>
</dbReference>
<dbReference type="Pfam" id="PF00512">
    <property type="entry name" value="HisKA"/>
    <property type="match status" value="1"/>
</dbReference>
<dbReference type="Pfam" id="PF08447">
    <property type="entry name" value="PAS_3"/>
    <property type="match status" value="1"/>
</dbReference>
<dbReference type="InterPro" id="IPR035965">
    <property type="entry name" value="PAS-like_dom_sf"/>
</dbReference>
<evidence type="ECO:0000313" key="11">
    <source>
        <dbReference type="Proteomes" id="UP000198510"/>
    </source>
</evidence>